<gene>
    <name evidence="2" type="ORF">OLEA9_A106652</name>
</gene>
<keyword evidence="1" id="KW-0812">Transmembrane</keyword>
<keyword evidence="1" id="KW-0472">Membrane</keyword>
<dbReference type="EMBL" id="CACTIH010001978">
    <property type="protein sequence ID" value="CAA2970568.1"/>
    <property type="molecule type" value="Genomic_DNA"/>
</dbReference>
<evidence type="ECO:0000313" key="2">
    <source>
        <dbReference type="EMBL" id="CAA2970568.1"/>
    </source>
</evidence>
<feature type="transmembrane region" description="Helical" evidence="1">
    <location>
        <begin position="428"/>
        <end position="449"/>
    </location>
</feature>
<dbReference type="Proteomes" id="UP000594638">
    <property type="component" value="Unassembled WGS sequence"/>
</dbReference>
<name>A0A8S0QWP5_OLEEU</name>
<evidence type="ECO:0000256" key="1">
    <source>
        <dbReference type="SAM" id="Phobius"/>
    </source>
</evidence>
<protein>
    <submittedName>
        <fullName evidence="2">Uncharacterized protein</fullName>
    </submittedName>
</protein>
<evidence type="ECO:0000313" key="3">
    <source>
        <dbReference type="Proteomes" id="UP000594638"/>
    </source>
</evidence>
<keyword evidence="1" id="KW-1133">Transmembrane helix</keyword>
<proteinExistence type="predicted"/>
<reference evidence="2 3" key="1">
    <citation type="submission" date="2019-12" db="EMBL/GenBank/DDBJ databases">
        <authorList>
            <person name="Alioto T."/>
            <person name="Alioto T."/>
            <person name="Gomez Garrido J."/>
        </authorList>
    </citation>
    <scope>NUCLEOTIDE SEQUENCE [LARGE SCALE GENOMIC DNA]</scope>
</reference>
<dbReference type="OrthoDB" id="1849062at2759"/>
<sequence>MEDQHPSANNTRDTECKISITEGEGEGEDHHQYFDGRRIHRVPHLMRFNKEDYYAPKMVSFGPHYHGLPELRMAEELKRKVLGDFVPNGCKESFYIRINEVIDQIRNCYIGVSRDAYNDRTLAEMILLDASFAIYLMKISAGDFKKYYHFCQHLGRALLKFAFQDLCLLDNQIPLWVIKLFTNLIYGNEEKGPMLISEFLSYYALQSDLPISITGEDKKQPLHLVAALHQLLVKLDSEGEKPSSYCLPNINFKFKCRWWPWKKENPYELWLHDPQPRPVTDLKAKGIHFKRSSYDLKNIKFKSNKFYGELQLPVWHVDAPSNQLHAQLIAYEALKESNVGMPIICYVNFLKSLIVKSEDVKELREKKILINGFDNDEQVVEVIKGINTWGLDDTTNIDDVRVCIEKHCSSKAKTWIAELINTYFRSPWTFTALVGANLLLCLTFLQTYYTMNLPK</sequence>
<accession>A0A8S0QWP5</accession>
<comment type="caution">
    <text evidence="2">The sequence shown here is derived from an EMBL/GenBank/DDBJ whole genome shotgun (WGS) entry which is preliminary data.</text>
</comment>
<dbReference type="Pfam" id="PF03140">
    <property type="entry name" value="DUF247"/>
    <property type="match status" value="1"/>
</dbReference>
<dbReference type="Gramene" id="OE9A106652T1">
    <property type="protein sequence ID" value="OE9A106652C1"/>
    <property type="gene ID" value="OE9A106652"/>
</dbReference>
<keyword evidence="3" id="KW-1185">Reference proteome</keyword>
<organism evidence="2 3">
    <name type="scientific">Olea europaea subsp. europaea</name>
    <dbReference type="NCBI Taxonomy" id="158383"/>
    <lineage>
        <taxon>Eukaryota</taxon>
        <taxon>Viridiplantae</taxon>
        <taxon>Streptophyta</taxon>
        <taxon>Embryophyta</taxon>
        <taxon>Tracheophyta</taxon>
        <taxon>Spermatophyta</taxon>
        <taxon>Magnoliopsida</taxon>
        <taxon>eudicotyledons</taxon>
        <taxon>Gunneridae</taxon>
        <taxon>Pentapetalae</taxon>
        <taxon>asterids</taxon>
        <taxon>lamiids</taxon>
        <taxon>Lamiales</taxon>
        <taxon>Oleaceae</taxon>
        <taxon>Oleeae</taxon>
        <taxon>Olea</taxon>
    </lineage>
</organism>
<dbReference type="PANTHER" id="PTHR31170:SF25">
    <property type="entry name" value="BNAA09G04570D PROTEIN"/>
    <property type="match status" value="1"/>
</dbReference>
<dbReference type="AlphaFoldDB" id="A0A8S0QWP5"/>
<dbReference type="PANTHER" id="PTHR31170">
    <property type="entry name" value="BNAC04G53230D PROTEIN"/>
    <property type="match status" value="1"/>
</dbReference>
<dbReference type="InterPro" id="IPR004158">
    <property type="entry name" value="DUF247_pln"/>
</dbReference>